<dbReference type="InterPro" id="IPR001279">
    <property type="entry name" value="Metallo-B-lactamas"/>
</dbReference>
<feature type="region of interest" description="Disordered" evidence="6">
    <location>
        <begin position="1"/>
        <end position="29"/>
    </location>
</feature>
<evidence type="ECO:0000313" key="9">
    <source>
        <dbReference type="EMBL" id="KAL3697498.1"/>
    </source>
</evidence>
<sequence length="580" mass="66067">MGWLGEEVSLQNEETEKEETGRDGNEWQLDEFTGGQSLIVQEPFLSSGDDWSSVYDVDDYGVPLSQVPNDEGFRDVIEEQLRKQAPCAGVLVKEETNIYEHVTEKVVAKFNPLAKAENVENSVDKSSVTEKRKLTMKNGKQLARKSSFPGKMKQTKLFGFLGITPPEPEPALSGRKLKQQDIRALLGFGIPPTVPIRNFTSEAESSFRSKRPRSAALSGAQGEKNRVTREYGRPEVLRKCPFYKRMPGTSFTVDAFRYGEVEGCSAYFLTHFHFDHYGGLTRAWNHGPIYCTPVTARLCVLCLNVDPRWMYPLQIGVSYTIEGVEVRLMDANHCPGAALILFRFKSGNSILHTGDFRACKRMESYPELWNEKINTVFLDTTYCNHRYRFPLQDEVIKFVIRQTCNALKRNKKTVVVVGSYSIGKERVYYSIAEALGMQVFADGHRRRILKSLEWPELESKLATDSRDTCLHVLPLSHLNPPKLKAYLKTHPQYSAVLAFRPTGWTYTERVGDNLDMIKPQTSGPVTIYGVPYSEHSSFNELRDFIQFLRPGRIVPTVNVGKASEREKMQEYFDQWLPVKH</sequence>
<dbReference type="AlphaFoldDB" id="A0ABD3I198"/>
<comment type="caution">
    <text evidence="9">The sequence shown here is derived from an EMBL/GenBank/DDBJ whole genome shotgun (WGS) entry which is preliminary data.</text>
</comment>
<gene>
    <name evidence="9" type="ORF">R1sor_011574</name>
</gene>
<evidence type="ECO:0000256" key="6">
    <source>
        <dbReference type="SAM" id="MobiDB-lite"/>
    </source>
</evidence>
<evidence type="ECO:0000259" key="7">
    <source>
        <dbReference type="Pfam" id="PF07522"/>
    </source>
</evidence>
<name>A0ABD3I198_9MARC</name>
<dbReference type="Pfam" id="PF07522">
    <property type="entry name" value="DRMBL"/>
    <property type="match status" value="1"/>
</dbReference>
<dbReference type="FunFam" id="3.40.50.12650:FF:000001">
    <property type="entry name" value="DNA cross-link repair 1A"/>
    <property type="match status" value="1"/>
</dbReference>
<dbReference type="Pfam" id="PF12706">
    <property type="entry name" value="Lactamase_B_2"/>
    <property type="match status" value="1"/>
</dbReference>
<evidence type="ECO:0000313" key="10">
    <source>
        <dbReference type="Proteomes" id="UP001633002"/>
    </source>
</evidence>
<keyword evidence="4" id="KW-0234">DNA repair</keyword>
<feature type="domain" description="Metallo-beta-lactamase" evidence="8">
    <location>
        <begin position="260"/>
        <end position="416"/>
    </location>
</feature>
<dbReference type="Gene3D" id="3.40.50.12650">
    <property type="match status" value="1"/>
</dbReference>
<dbReference type="GO" id="GO:0005634">
    <property type="term" value="C:nucleus"/>
    <property type="evidence" value="ECO:0007669"/>
    <property type="project" value="UniProtKB-SubCell"/>
</dbReference>
<comment type="subcellular location">
    <subcellularLocation>
        <location evidence="1">Nucleus</location>
    </subcellularLocation>
</comment>
<dbReference type="FunFam" id="3.60.15.10:FF:000010">
    <property type="entry name" value="DNA cross-link repair 1A"/>
    <property type="match status" value="1"/>
</dbReference>
<feature type="domain" description="DNA repair metallo-beta-lactamase" evidence="7">
    <location>
        <begin position="455"/>
        <end position="560"/>
    </location>
</feature>
<dbReference type="GO" id="GO:0006281">
    <property type="term" value="P:DNA repair"/>
    <property type="evidence" value="ECO:0007669"/>
    <property type="project" value="UniProtKB-KW"/>
</dbReference>
<keyword evidence="5" id="KW-0539">Nucleus</keyword>
<keyword evidence="10" id="KW-1185">Reference proteome</keyword>
<evidence type="ECO:0000256" key="5">
    <source>
        <dbReference type="ARBA" id="ARBA00023242"/>
    </source>
</evidence>
<comment type="similarity">
    <text evidence="2">Belongs to the DNA repair metallo-beta-lactamase (DRMBL) family.</text>
</comment>
<evidence type="ECO:0000256" key="4">
    <source>
        <dbReference type="ARBA" id="ARBA00023204"/>
    </source>
</evidence>
<dbReference type="Gene3D" id="3.60.15.10">
    <property type="entry name" value="Ribonuclease Z/Hydroxyacylglutathione hydrolase-like"/>
    <property type="match status" value="1"/>
</dbReference>
<dbReference type="EMBL" id="JBJQOH010000002">
    <property type="protein sequence ID" value="KAL3697498.1"/>
    <property type="molecule type" value="Genomic_DNA"/>
</dbReference>
<proteinExistence type="inferred from homology"/>
<dbReference type="CDD" id="cd16273">
    <property type="entry name" value="SNM1A-1C-like_MBL-fold"/>
    <property type="match status" value="1"/>
</dbReference>
<evidence type="ECO:0000256" key="3">
    <source>
        <dbReference type="ARBA" id="ARBA00022763"/>
    </source>
</evidence>
<dbReference type="Proteomes" id="UP001633002">
    <property type="component" value="Unassembled WGS sequence"/>
</dbReference>
<reference evidence="9 10" key="1">
    <citation type="submission" date="2024-09" db="EMBL/GenBank/DDBJ databases">
        <title>Chromosome-scale assembly of Riccia sorocarpa.</title>
        <authorList>
            <person name="Paukszto L."/>
        </authorList>
    </citation>
    <scope>NUCLEOTIDE SEQUENCE [LARGE SCALE GENOMIC DNA]</scope>
    <source>
        <strain evidence="9">LP-2024</strain>
        <tissue evidence="9">Aerial parts of the thallus</tissue>
    </source>
</reference>
<evidence type="ECO:0000256" key="1">
    <source>
        <dbReference type="ARBA" id="ARBA00004123"/>
    </source>
</evidence>
<organism evidence="9 10">
    <name type="scientific">Riccia sorocarpa</name>
    <dbReference type="NCBI Taxonomy" id="122646"/>
    <lineage>
        <taxon>Eukaryota</taxon>
        <taxon>Viridiplantae</taxon>
        <taxon>Streptophyta</taxon>
        <taxon>Embryophyta</taxon>
        <taxon>Marchantiophyta</taxon>
        <taxon>Marchantiopsida</taxon>
        <taxon>Marchantiidae</taxon>
        <taxon>Marchantiales</taxon>
        <taxon>Ricciaceae</taxon>
        <taxon>Riccia</taxon>
    </lineage>
</organism>
<accession>A0ABD3I198</accession>
<keyword evidence="3" id="KW-0227">DNA damage</keyword>
<dbReference type="InterPro" id="IPR011084">
    <property type="entry name" value="DRMBL"/>
</dbReference>
<evidence type="ECO:0008006" key="11">
    <source>
        <dbReference type="Google" id="ProtNLM"/>
    </source>
</evidence>
<dbReference type="PANTHER" id="PTHR23240">
    <property type="entry name" value="DNA CROSS-LINK REPAIR PROTEIN PSO2/SNM1-RELATED"/>
    <property type="match status" value="1"/>
</dbReference>
<evidence type="ECO:0000256" key="2">
    <source>
        <dbReference type="ARBA" id="ARBA00010304"/>
    </source>
</evidence>
<dbReference type="SUPFAM" id="SSF56281">
    <property type="entry name" value="Metallo-hydrolase/oxidoreductase"/>
    <property type="match status" value="1"/>
</dbReference>
<evidence type="ECO:0000259" key="8">
    <source>
        <dbReference type="Pfam" id="PF12706"/>
    </source>
</evidence>
<dbReference type="InterPro" id="IPR036866">
    <property type="entry name" value="RibonucZ/Hydroxyglut_hydro"/>
</dbReference>
<protein>
    <recommendedName>
        <fullName evidence="11">DNA cross-link repair protein SNM1</fullName>
    </recommendedName>
</protein>
<feature type="region of interest" description="Disordered" evidence="6">
    <location>
        <begin position="202"/>
        <end position="225"/>
    </location>
</feature>
<dbReference type="PANTHER" id="PTHR23240:SF36">
    <property type="entry name" value="DNA CROSS-LINK REPAIR PROTEIN SNM1"/>
    <property type="match status" value="1"/>
</dbReference>